<evidence type="ECO:0000313" key="3">
    <source>
        <dbReference type="Proteomes" id="UP000199228"/>
    </source>
</evidence>
<dbReference type="OrthoDB" id="6057646at2"/>
<dbReference type="AlphaFoldDB" id="A0A1G6B243"/>
<organism evidence="2 3">
    <name type="scientific">Eubacterium oxidoreducens</name>
    <dbReference type="NCBI Taxonomy" id="1732"/>
    <lineage>
        <taxon>Bacteria</taxon>
        <taxon>Bacillati</taxon>
        <taxon>Bacillota</taxon>
        <taxon>Clostridia</taxon>
        <taxon>Eubacteriales</taxon>
        <taxon>Eubacteriaceae</taxon>
        <taxon>Eubacterium</taxon>
    </lineage>
</organism>
<dbReference type="Proteomes" id="UP000199228">
    <property type="component" value="Unassembled WGS sequence"/>
</dbReference>
<keyword evidence="3" id="KW-1185">Reference proteome</keyword>
<reference evidence="2 3" key="1">
    <citation type="submission" date="2016-10" db="EMBL/GenBank/DDBJ databases">
        <authorList>
            <person name="de Groot N.N."/>
        </authorList>
    </citation>
    <scope>NUCLEOTIDE SEQUENCE [LARGE SCALE GENOMIC DNA]</scope>
    <source>
        <strain evidence="2 3">DSM 3217</strain>
    </source>
</reference>
<dbReference type="EMBL" id="FMXR01000008">
    <property type="protein sequence ID" value="SDB14738.1"/>
    <property type="molecule type" value="Genomic_DNA"/>
</dbReference>
<feature type="coiled-coil region" evidence="1">
    <location>
        <begin position="300"/>
        <end position="363"/>
    </location>
</feature>
<name>A0A1G6B243_EUBOX</name>
<sequence>MIEKDWTTTLLVAMLSEFMYDENEDLLYLESLFHEDIENTVKVQKGTGTNRKKRFVTAHERLCKYYFKTKDERVIEEALKISEKYKNTSKDARALYDYKNGILEKINEEGVLYFTCACLEVEDKMVQFEDCGDAMKNIKNVRNAYARLTERIFTELEEWEYFMNGTKNVRKDGIGRSLLKWAYGMEQVGNGGYYEIDEMDYIGVTTTMIGTYRCFLDMPNIPVDEIVQKTLYTYIGNLVADEMNKQGERDLYPQASRIVRENASVREAIAHIGWSLCYYILLNYTRALEDNRVKEKEVAIKLTNEQEDEYKKRLKEKDLEIARLRKELEIKSHTKMDEKDLEIARLKKELLKESRKEKDAKEIIAPQKIFANEERHICYDKEEELYEGEISQLVGEIMEEYANNAKDSRKKDVAEHLAKLNPHEELTLAKKEIDNIFSGNSNLDAGMISRLEKLGFTVVKNKHYKLKYYNQDKYTIVMGSSTSDYRAGRNIASIIKEKCF</sequence>
<proteinExistence type="predicted"/>
<dbReference type="RefSeq" id="WP_090173016.1">
    <property type="nucleotide sequence ID" value="NZ_FMXR01000008.1"/>
</dbReference>
<keyword evidence="1" id="KW-0175">Coiled coil</keyword>
<dbReference type="STRING" id="1732.SAMN02910417_01074"/>
<accession>A0A1G6B243</accession>
<protein>
    <submittedName>
        <fullName evidence="2">Uncharacterized protein</fullName>
    </submittedName>
</protein>
<evidence type="ECO:0000256" key="1">
    <source>
        <dbReference type="SAM" id="Coils"/>
    </source>
</evidence>
<gene>
    <name evidence="2" type="ORF">SAMN02910417_01074</name>
</gene>
<evidence type="ECO:0000313" key="2">
    <source>
        <dbReference type="EMBL" id="SDB14738.1"/>
    </source>
</evidence>